<dbReference type="eggNOG" id="ENOG502RFKK">
    <property type="taxonomic scope" value="Eukaryota"/>
</dbReference>
<organism evidence="3">
    <name type="scientific">Grosmannia clavigera (strain kw1407 / UAMH 11150)</name>
    <name type="common">Blue stain fungus</name>
    <name type="synonym">Graphiocladiella clavigera</name>
    <dbReference type="NCBI Taxonomy" id="655863"/>
    <lineage>
        <taxon>Eukaryota</taxon>
        <taxon>Fungi</taxon>
        <taxon>Dikarya</taxon>
        <taxon>Ascomycota</taxon>
        <taxon>Pezizomycotina</taxon>
        <taxon>Sordariomycetes</taxon>
        <taxon>Sordariomycetidae</taxon>
        <taxon>Ophiostomatales</taxon>
        <taxon>Ophiostomataceae</taxon>
        <taxon>Leptographium</taxon>
    </lineage>
</organism>
<dbReference type="OrthoDB" id="258495at2759"/>
<dbReference type="GO" id="GO:0006198">
    <property type="term" value="P:cAMP catabolic process"/>
    <property type="evidence" value="ECO:0007669"/>
    <property type="project" value="InterPro"/>
</dbReference>
<dbReference type="InParanoid" id="F0XQB6"/>
<name>F0XQB6_GROCL</name>
<dbReference type="STRING" id="655863.F0XQB6"/>
<feature type="compositionally biased region" description="Basic and acidic residues" evidence="1">
    <location>
        <begin position="425"/>
        <end position="440"/>
    </location>
</feature>
<evidence type="ECO:0000313" key="3">
    <source>
        <dbReference type="Proteomes" id="UP000007796"/>
    </source>
</evidence>
<evidence type="ECO:0000256" key="1">
    <source>
        <dbReference type="SAM" id="MobiDB-lite"/>
    </source>
</evidence>
<dbReference type="Proteomes" id="UP000007796">
    <property type="component" value="Unassembled WGS sequence"/>
</dbReference>
<keyword evidence="3" id="KW-1185">Reference proteome</keyword>
<dbReference type="PANTHER" id="PTHR28283:SF1">
    <property type="entry name" value="3',5'-CYCLIC-NUCLEOTIDE PHOSPHODIESTERASE 1"/>
    <property type="match status" value="1"/>
</dbReference>
<dbReference type="AlphaFoldDB" id="F0XQB6"/>
<sequence>MSHGKGADVPEALPSPALQVIVLGAGGGPQESNTTAFLVRSTAEGWRRGSIVALDAGVLLSSVTRILEQTSPADLGSSSSSLSLPHTLTSGPFAGLQVPNATAAANAAHIQSTLINTYLITHPHLDHIAGFVINTAGLPGSRPKRLAGLPSTISAFKQHIFNNVIWPNLSDENNGAGLITYMRLVDGGSPALGVGDGRGYVEISDGLAVKVWSVSHGHCIERHSHRGSGVGTRFGSVDAGGSGGGGGLSSGLTSPRLMARQTSFGTGLYSSPLAHQLQHQHQHQLAPSLPRRDSHAVLSGIGGGGAAAARRASQSIGLAAQLTGETVCVYDSSAYFIRDVATGREVLMFGDVEPDSVSLSPRNIHVWQEAAPKIAAGHLAAIFMECSYEDTHPVDRLYGHLTPHYVVEELASLAAEVEEARVMLKKQAEEQQQQQRDREGRKRKRRAADDDRLVVDVATGLRTGSHSRRKTESVTFASVPRAPDDPVSPRTVHPSYAGTGVADDSMVSAVSTPATAGTTVTPHISTPTADLSLSDADPLDSLETGAANVGRTREQHCRQPPLKGLKVVIIHVKETLKDGPTAGEVILEQLLDYEEQSQLGCEYIISYAGQSLYF</sequence>
<gene>
    <name evidence="2" type="ORF">CMQ_7336</name>
</gene>
<dbReference type="HOGENOM" id="CLU_016658_1_0_1"/>
<feature type="compositionally biased region" description="Polar residues" evidence="1">
    <location>
        <begin position="513"/>
        <end position="528"/>
    </location>
</feature>
<evidence type="ECO:0000313" key="2">
    <source>
        <dbReference type="EMBL" id="EFX00334.1"/>
    </source>
</evidence>
<dbReference type="CDD" id="cd07735">
    <property type="entry name" value="class_II_PDE_MBL-fold"/>
    <property type="match status" value="1"/>
</dbReference>
<dbReference type="FunCoup" id="F0XQB6">
    <property type="interactions" value="45"/>
</dbReference>
<dbReference type="GO" id="GO:0004115">
    <property type="term" value="F:3',5'-cyclic-AMP phosphodiesterase activity"/>
    <property type="evidence" value="ECO:0007669"/>
    <property type="project" value="InterPro"/>
</dbReference>
<feature type="region of interest" description="Disordered" evidence="1">
    <location>
        <begin position="513"/>
        <end position="543"/>
    </location>
</feature>
<dbReference type="Gene3D" id="3.60.15.10">
    <property type="entry name" value="Ribonuclease Z/Hydroxyacylglutathione hydrolase-like"/>
    <property type="match status" value="1"/>
</dbReference>
<dbReference type="GO" id="GO:1902660">
    <property type="term" value="P:negative regulation of glucose mediated signaling pathway"/>
    <property type="evidence" value="ECO:0007669"/>
    <property type="project" value="TreeGrafter"/>
</dbReference>
<dbReference type="PANTHER" id="PTHR28283">
    <property type="entry name" value="3',5'-CYCLIC-NUCLEOTIDE PHOSPHODIESTERASE 1"/>
    <property type="match status" value="1"/>
</dbReference>
<dbReference type="GeneID" id="25980869"/>
<dbReference type="EMBL" id="GL629801">
    <property type="protein sequence ID" value="EFX00334.1"/>
    <property type="molecule type" value="Genomic_DNA"/>
</dbReference>
<feature type="region of interest" description="Disordered" evidence="1">
    <location>
        <begin position="425"/>
        <end position="501"/>
    </location>
</feature>
<feature type="compositionally biased region" description="Low complexity" evidence="1">
    <location>
        <begin position="529"/>
        <end position="542"/>
    </location>
</feature>
<dbReference type="RefSeq" id="XP_014169816.1">
    <property type="nucleotide sequence ID" value="XM_014314341.1"/>
</dbReference>
<dbReference type="InterPro" id="IPR000396">
    <property type="entry name" value="Pdiesterase2"/>
</dbReference>
<reference evidence="2 3" key="1">
    <citation type="journal article" date="2011" name="Proc. Natl. Acad. Sci. U.S.A.">
        <title>Genome and transcriptome analyses of the mountain pine beetle-fungal symbiont Grosmannia clavigera, a lodgepole pine pathogen.</title>
        <authorList>
            <person name="DiGuistini S."/>
            <person name="Wang Y."/>
            <person name="Liao N.Y."/>
            <person name="Taylor G."/>
            <person name="Tanguay P."/>
            <person name="Feau N."/>
            <person name="Henrissat B."/>
            <person name="Chan S.K."/>
            <person name="Hesse-Orce U."/>
            <person name="Alamouti S.M."/>
            <person name="Tsui C.K.M."/>
            <person name="Docking R.T."/>
            <person name="Levasseur A."/>
            <person name="Haridas S."/>
            <person name="Robertson G."/>
            <person name="Birol I."/>
            <person name="Holt R.A."/>
            <person name="Marra M.A."/>
            <person name="Hamelin R.C."/>
            <person name="Hirst M."/>
            <person name="Jones S.J.M."/>
            <person name="Bohlmann J."/>
            <person name="Breuil C."/>
        </authorList>
    </citation>
    <scope>NUCLEOTIDE SEQUENCE [LARGE SCALE GENOMIC DNA]</scope>
    <source>
        <strain evidence="3">kw1407 / UAMH 11150</strain>
    </source>
</reference>
<dbReference type="GO" id="GO:0047555">
    <property type="term" value="F:3',5'-cyclic-GMP phosphodiesterase activity"/>
    <property type="evidence" value="ECO:0007669"/>
    <property type="project" value="TreeGrafter"/>
</dbReference>
<proteinExistence type="predicted"/>
<dbReference type="InterPro" id="IPR036866">
    <property type="entry name" value="RibonucZ/Hydroxyglut_hydro"/>
</dbReference>
<dbReference type="PRINTS" id="PR00388">
    <property type="entry name" value="PDIESTERASE2"/>
</dbReference>
<protein>
    <submittedName>
        <fullName evidence="2">Cyclic-AMP phosphodiesterase</fullName>
    </submittedName>
</protein>
<dbReference type="Pfam" id="PF02112">
    <property type="entry name" value="PDEase_II"/>
    <property type="match status" value="2"/>
</dbReference>
<accession>F0XQB6</accession>